<dbReference type="Proteomes" id="UP000322225">
    <property type="component" value="Chromosome 4"/>
</dbReference>
<organism evidence="2 3">
    <name type="scientific">Kwoniella shandongensis</name>
    <dbReference type="NCBI Taxonomy" id="1734106"/>
    <lineage>
        <taxon>Eukaryota</taxon>
        <taxon>Fungi</taxon>
        <taxon>Dikarya</taxon>
        <taxon>Basidiomycota</taxon>
        <taxon>Agaricomycotina</taxon>
        <taxon>Tremellomycetes</taxon>
        <taxon>Tremellales</taxon>
        <taxon>Cryptococcaceae</taxon>
        <taxon>Kwoniella</taxon>
    </lineage>
</organism>
<evidence type="ECO:0000313" key="2">
    <source>
        <dbReference type="EMBL" id="WWD18038.1"/>
    </source>
</evidence>
<feature type="region of interest" description="Disordered" evidence="1">
    <location>
        <begin position="1"/>
        <end position="56"/>
    </location>
</feature>
<protein>
    <submittedName>
        <fullName evidence="2">Uncharacterized protein</fullName>
    </submittedName>
</protein>
<dbReference type="RefSeq" id="XP_031861227.1">
    <property type="nucleotide sequence ID" value="XM_032004362.1"/>
</dbReference>
<reference evidence="2" key="1">
    <citation type="submission" date="2017-08" db="EMBL/GenBank/DDBJ databases">
        <authorList>
            <person name="Cuomo C."/>
            <person name="Billmyre B."/>
            <person name="Heitman J."/>
        </authorList>
    </citation>
    <scope>NUCLEOTIDE SEQUENCE</scope>
    <source>
        <strain evidence="2">CBS 12478</strain>
    </source>
</reference>
<dbReference type="KEGG" id="ksn:43588495"/>
<feature type="compositionally biased region" description="Low complexity" evidence="1">
    <location>
        <begin position="14"/>
        <end position="25"/>
    </location>
</feature>
<dbReference type="EMBL" id="CP144054">
    <property type="protein sequence ID" value="WWD18038.1"/>
    <property type="molecule type" value="Genomic_DNA"/>
</dbReference>
<evidence type="ECO:0000313" key="3">
    <source>
        <dbReference type="Proteomes" id="UP000322225"/>
    </source>
</evidence>
<sequence length="110" mass="12185">MSSITSQSIKRSYSSSPTPTPSTTPKKFKSTPYKTKKTPPSTPGSPTKASSNWTNEKKAILVKKCMDTAYKTMDWAELAAETGMTKDQCKDQMKPGRSNVRKLVSELFTK</sequence>
<name>A0A5M6C539_9TREE</name>
<dbReference type="GeneID" id="43588495"/>
<accession>A0A5M6C539</accession>
<dbReference type="AlphaFoldDB" id="A0A5M6C539"/>
<gene>
    <name evidence="2" type="ORF">CI109_102485</name>
</gene>
<dbReference type="OrthoDB" id="2564874at2759"/>
<reference evidence="2" key="2">
    <citation type="submission" date="2024-01" db="EMBL/GenBank/DDBJ databases">
        <title>Comparative genomics of Cryptococcus and Kwoniella reveals pathogenesis evolution and contrasting modes of karyotype evolution via chromosome fusion or intercentromeric recombination.</title>
        <authorList>
            <person name="Coelho M.A."/>
            <person name="David-Palma M."/>
            <person name="Shea T."/>
            <person name="Bowers K."/>
            <person name="McGinley-Smith S."/>
            <person name="Mohammad A.W."/>
            <person name="Gnirke A."/>
            <person name="Yurkov A.M."/>
            <person name="Nowrousian M."/>
            <person name="Sun S."/>
            <person name="Cuomo C.A."/>
            <person name="Heitman J."/>
        </authorList>
    </citation>
    <scope>NUCLEOTIDE SEQUENCE</scope>
    <source>
        <strain evidence="2">CBS 12478</strain>
    </source>
</reference>
<feature type="compositionally biased region" description="Basic residues" evidence="1">
    <location>
        <begin position="26"/>
        <end position="37"/>
    </location>
</feature>
<proteinExistence type="predicted"/>
<keyword evidence="3" id="KW-1185">Reference proteome</keyword>
<feature type="compositionally biased region" description="Polar residues" evidence="1">
    <location>
        <begin position="1"/>
        <end position="13"/>
    </location>
</feature>
<evidence type="ECO:0000256" key="1">
    <source>
        <dbReference type="SAM" id="MobiDB-lite"/>
    </source>
</evidence>